<dbReference type="AlphaFoldDB" id="V8C715"/>
<dbReference type="SUPFAM" id="SSF54736">
    <property type="entry name" value="ClpS-like"/>
    <property type="match status" value="1"/>
</dbReference>
<keyword evidence="2 4" id="KW-0689">Ribosomal protein</keyword>
<dbReference type="eggNOG" id="COG0222">
    <property type="taxonomic scope" value="Bacteria"/>
</dbReference>
<gene>
    <name evidence="4" type="primary">rplL</name>
    <name evidence="7" type="ORF">HMPREF2086_01837</name>
</gene>
<dbReference type="RefSeq" id="WP_023928648.1">
    <property type="nucleotide sequence ID" value="NZ_KI669455.1"/>
</dbReference>
<dbReference type="OrthoDB" id="9811748at2"/>
<dbReference type="InterPro" id="IPR013823">
    <property type="entry name" value="Ribosomal_bL12_C"/>
</dbReference>
<dbReference type="Gene3D" id="3.30.1390.10">
    <property type="match status" value="1"/>
</dbReference>
<dbReference type="STRING" id="1357400.HMPREF2086_01837"/>
<dbReference type="NCBIfam" id="TIGR00855">
    <property type="entry name" value="L12"/>
    <property type="match status" value="1"/>
</dbReference>
<feature type="domain" description="Large ribosomal subunit protein bL12 C-terminal" evidence="5">
    <location>
        <begin position="60"/>
        <end position="126"/>
    </location>
</feature>
<evidence type="ECO:0000256" key="2">
    <source>
        <dbReference type="ARBA" id="ARBA00022980"/>
    </source>
</evidence>
<dbReference type="GO" id="GO:0003735">
    <property type="term" value="F:structural constituent of ribosome"/>
    <property type="evidence" value="ECO:0007669"/>
    <property type="project" value="InterPro"/>
</dbReference>
<organism evidence="7 8">
    <name type="scientific">Helicobacter macacae MIT 99-5501</name>
    <dbReference type="NCBI Taxonomy" id="1357400"/>
    <lineage>
        <taxon>Bacteria</taxon>
        <taxon>Pseudomonadati</taxon>
        <taxon>Campylobacterota</taxon>
        <taxon>Epsilonproteobacteria</taxon>
        <taxon>Campylobacterales</taxon>
        <taxon>Helicobacteraceae</taxon>
        <taxon>Helicobacter</taxon>
    </lineage>
</organism>
<dbReference type="PATRIC" id="fig|1357400.3.peg.2476"/>
<dbReference type="InterPro" id="IPR036235">
    <property type="entry name" value="Ribosomal_bL12_oligo_N_sf"/>
</dbReference>
<evidence type="ECO:0000256" key="4">
    <source>
        <dbReference type="HAMAP-Rule" id="MF_00368"/>
    </source>
</evidence>
<name>V8C715_9HELI</name>
<feature type="domain" description="Large ribosomal subunit protein bL12 oligomerization" evidence="6">
    <location>
        <begin position="4"/>
        <end position="51"/>
    </location>
</feature>
<comment type="function">
    <text evidence="4">Forms part of the ribosomal stalk which helps the ribosome interact with GTP-bound translation factors. Is thus essential for accurate translation.</text>
</comment>
<dbReference type="PANTHER" id="PTHR45987">
    <property type="entry name" value="39S RIBOSOMAL PROTEIN L12"/>
    <property type="match status" value="1"/>
</dbReference>
<dbReference type="SUPFAM" id="SSF48300">
    <property type="entry name" value="Ribosomal protein L7/12, oligomerisation (N-terminal) domain"/>
    <property type="match status" value="1"/>
</dbReference>
<dbReference type="InterPro" id="IPR014719">
    <property type="entry name" value="Ribosomal_bL12_C/ClpS-like"/>
</dbReference>
<dbReference type="PANTHER" id="PTHR45987:SF4">
    <property type="entry name" value="LARGE RIBOSOMAL SUBUNIT PROTEIN BL12M"/>
    <property type="match status" value="1"/>
</dbReference>
<dbReference type="InterPro" id="IPR000206">
    <property type="entry name" value="Ribosomal_bL12"/>
</dbReference>
<evidence type="ECO:0000313" key="8">
    <source>
        <dbReference type="Proteomes" id="UP000018731"/>
    </source>
</evidence>
<keyword evidence="8" id="KW-1185">Reference proteome</keyword>
<dbReference type="EMBL" id="AZJI01000009">
    <property type="protein sequence ID" value="ETD22521.1"/>
    <property type="molecule type" value="Genomic_DNA"/>
</dbReference>
<dbReference type="Proteomes" id="UP000018731">
    <property type="component" value="Unassembled WGS sequence"/>
</dbReference>
<dbReference type="CDD" id="cd00387">
    <property type="entry name" value="Ribosomal_L7_L12"/>
    <property type="match status" value="1"/>
</dbReference>
<dbReference type="HOGENOM" id="CLU_086499_3_2_7"/>
<proteinExistence type="inferred from homology"/>
<dbReference type="Pfam" id="PF00542">
    <property type="entry name" value="Ribosomal_L12"/>
    <property type="match status" value="1"/>
</dbReference>
<evidence type="ECO:0000256" key="3">
    <source>
        <dbReference type="ARBA" id="ARBA00023274"/>
    </source>
</evidence>
<comment type="caution">
    <text evidence="7">The sequence shown here is derived from an EMBL/GenBank/DDBJ whole genome shotgun (WGS) entry which is preliminary data.</text>
</comment>
<dbReference type="GO" id="GO:0003729">
    <property type="term" value="F:mRNA binding"/>
    <property type="evidence" value="ECO:0007669"/>
    <property type="project" value="TreeGrafter"/>
</dbReference>
<accession>V8C715</accession>
<dbReference type="GO" id="GO:0006412">
    <property type="term" value="P:translation"/>
    <property type="evidence" value="ECO:0007669"/>
    <property type="project" value="UniProtKB-UniRule"/>
</dbReference>
<comment type="subunit">
    <text evidence="4">Homodimer. Part of the ribosomal stalk of the 50S ribosomal subunit. Forms a multimeric L10(L12)X complex, where L10 forms an elongated spine to which 2 to 4 L12 dimers bind in a sequential fashion. Binds GTP-bound translation factors.</text>
</comment>
<dbReference type="Gene3D" id="1.20.5.710">
    <property type="entry name" value="Single helix bin"/>
    <property type="match status" value="1"/>
</dbReference>
<sequence length="126" mass="12984">MAITKEEVLDYIGGLSVLELSELVKAFEEKFGVSAAPTVVAGAVAAGGGAAGGAEEKTEFSVVLVEAGANKIAVIKAVREITGLGLKEAKDATEQTPHTIKEGVNKDDAEAFKKKLEEAGAKVEVK</sequence>
<dbReference type="HAMAP" id="MF_00368">
    <property type="entry name" value="Ribosomal_bL12"/>
    <property type="match status" value="1"/>
</dbReference>
<dbReference type="GO" id="GO:0022625">
    <property type="term" value="C:cytosolic large ribosomal subunit"/>
    <property type="evidence" value="ECO:0007669"/>
    <property type="project" value="TreeGrafter"/>
</dbReference>
<keyword evidence="3 4" id="KW-0687">Ribonucleoprotein</keyword>
<dbReference type="InterPro" id="IPR008932">
    <property type="entry name" value="Ribosomal_bL12_oligo"/>
</dbReference>
<evidence type="ECO:0000256" key="1">
    <source>
        <dbReference type="ARBA" id="ARBA00007197"/>
    </source>
</evidence>
<evidence type="ECO:0000259" key="6">
    <source>
        <dbReference type="Pfam" id="PF16320"/>
    </source>
</evidence>
<protein>
    <recommendedName>
        <fullName evidence="4">Large ribosomal subunit protein bL12</fullName>
    </recommendedName>
</protein>
<evidence type="ECO:0000259" key="5">
    <source>
        <dbReference type="Pfam" id="PF00542"/>
    </source>
</evidence>
<comment type="similarity">
    <text evidence="1 4">Belongs to the bacterial ribosomal protein bL12 family.</text>
</comment>
<dbReference type="Pfam" id="PF16320">
    <property type="entry name" value="Ribosomal_L12_N"/>
    <property type="match status" value="1"/>
</dbReference>
<evidence type="ECO:0000313" key="7">
    <source>
        <dbReference type="EMBL" id="ETD22521.1"/>
    </source>
</evidence>
<reference evidence="7 8" key="1">
    <citation type="journal article" date="2014" name="Genome Announc.">
        <title>Draft genome sequences of six enterohepatic helicobacter species isolated from humans and one from rhesus macaques.</title>
        <authorList>
            <person name="Shen Z."/>
            <person name="Sheh A."/>
            <person name="Young S.K."/>
            <person name="Abouelliel A."/>
            <person name="Ward D.V."/>
            <person name="Earl A.M."/>
            <person name="Fox J.G."/>
        </authorList>
    </citation>
    <scope>NUCLEOTIDE SEQUENCE [LARGE SCALE GENOMIC DNA]</scope>
    <source>
        <strain evidence="7 8">MIT 99-5501</strain>
    </source>
</reference>
<dbReference type="FunFam" id="3.30.1390.10:FF:000001">
    <property type="entry name" value="50S ribosomal protein L7/L12"/>
    <property type="match status" value="1"/>
</dbReference>